<evidence type="ECO:0000256" key="5">
    <source>
        <dbReference type="ARBA" id="ARBA00022692"/>
    </source>
</evidence>
<dbReference type="PROSITE" id="PS50928">
    <property type="entry name" value="ABC_TM1"/>
    <property type="match status" value="1"/>
</dbReference>
<evidence type="ECO:0000259" key="9">
    <source>
        <dbReference type="PROSITE" id="PS50928"/>
    </source>
</evidence>
<gene>
    <name evidence="10" type="ordered locus">Dde_0309</name>
</gene>
<dbReference type="InterPro" id="IPR000515">
    <property type="entry name" value="MetI-like"/>
</dbReference>
<dbReference type="KEGG" id="dde:Dde_0309"/>
<feature type="transmembrane region" description="Helical" evidence="8">
    <location>
        <begin position="116"/>
        <end position="138"/>
    </location>
</feature>
<proteinExistence type="inferred from homology"/>
<dbReference type="STRING" id="207559.Dde_0309"/>
<dbReference type="Proteomes" id="UP000002710">
    <property type="component" value="Chromosome"/>
</dbReference>
<evidence type="ECO:0000256" key="2">
    <source>
        <dbReference type="ARBA" id="ARBA00022448"/>
    </source>
</evidence>
<dbReference type="AlphaFoldDB" id="Q316N6"/>
<keyword evidence="5 8" id="KW-0812">Transmembrane</keyword>
<evidence type="ECO:0000256" key="1">
    <source>
        <dbReference type="ARBA" id="ARBA00004429"/>
    </source>
</evidence>
<evidence type="ECO:0000256" key="7">
    <source>
        <dbReference type="ARBA" id="ARBA00023136"/>
    </source>
</evidence>
<dbReference type="CDD" id="cd06261">
    <property type="entry name" value="TM_PBP2"/>
    <property type="match status" value="1"/>
</dbReference>
<dbReference type="EMBL" id="CP000112">
    <property type="protein sequence ID" value="ABB37110.1"/>
    <property type="molecule type" value="Genomic_DNA"/>
</dbReference>
<evidence type="ECO:0000256" key="3">
    <source>
        <dbReference type="ARBA" id="ARBA00022475"/>
    </source>
</evidence>
<dbReference type="Pfam" id="PF00528">
    <property type="entry name" value="BPD_transp_1"/>
    <property type="match status" value="1"/>
</dbReference>
<feature type="transmembrane region" description="Helical" evidence="8">
    <location>
        <begin position="226"/>
        <end position="250"/>
    </location>
</feature>
<protein>
    <submittedName>
        <fullName evidence="10">ABC-type transporter, integral membrane subunit</fullName>
    </submittedName>
</protein>
<comment type="subcellular location">
    <subcellularLocation>
        <location evidence="1">Cell inner membrane</location>
        <topology evidence="1">Multi-pass membrane protein</topology>
    </subcellularLocation>
    <subcellularLocation>
        <location evidence="8">Cell membrane</location>
        <topology evidence="8">Multi-pass membrane protein</topology>
    </subcellularLocation>
</comment>
<evidence type="ECO:0000256" key="6">
    <source>
        <dbReference type="ARBA" id="ARBA00022989"/>
    </source>
</evidence>
<dbReference type="HOGENOM" id="CLU_016047_3_1_7"/>
<dbReference type="PANTHER" id="PTHR43357">
    <property type="entry name" value="INNER MEMBRANE ABC TRANSPORTER PERMEASE PROTEIN YDCV"/>
    <property type="match status" value="1"/>
</dbReference>
<dbReference type="InterPro" id="IPR035906">
    <property type="entry name" value="MetI-like_sf"/>
</dbReference>
<keyword evidence="4" id="KW-0997">Cell inner membrane</keyword>
<accession>Q316N6</accession>
<keyword evidence="6 8" id="KW-1133">Transmembrane helix</keyword>
<dbReference type="GO" id="GO:0005886">
    <property type="term" value="C:plasma membrane"/>
    <property type="evidence" value="ECO:0007669"/>
    <property type="project" value="UniProtKB-SubCell"/>
</dbReference>
<keyword evidence="7 8" id="KW-0472">Membrane</keyword>
<dbReference type="SUPFAM" id="SSF161098">
    <property type="entry name" value="MetI-like"/>
    <property type="match status" value="1"/>
</dbReference>
<evidence type="ECO:0000313" key="10">
    <source>
        <dbReference type="EMBL" id="ABB37110.1"/>
    </source>
</evidence>
<sequence length="260" mass="28603">MKQVFFVFLVFFFGLPVVVLALYAAAPGWSWPHLLPQDFSARAVQYLWQQRAEIGRHIGTSLWYALLTTGLSFVLCLAPARHFARCTFRGRALLEALLLAPALVPVMTFSMGVHHVFIITGLADTVTGVVLVLTVFCYPYMLRALTAGFASFGEGYDLCARNLGAGWWLRLTRVELPLLAPAVVAGASVVFLVAFSDYFLVFLIGGGVVPSFTGYLFPLLASSDRALASALSLVFLVIPVVLFVLVELLVARVYRRRGMY</sequence>
<keyword evidence="2 8" id="KW-0813">Transport</keyword>
<evidence type="ECO:0000256" key="4">
    <source>
        <dbReference type="ARBA" id="ARBA00022519"/>
    </source>
</evidence>
<dbReference type="GO" id="GO:0055085">
    <property type="term" value="P:transmembrane transport"/>
    <property type="evidence" value="ECO:0007669"/>
    <property type="project" value="InterPro"/>
</dbReference>
<name>Q316N6_OLEA2</name>
<comment type="similarity">
    <text evidence="8">Belongs to the binding-protein-dependent transport system permease family.</text>
</comment>
<dbReference type="RefSeq" id="WP_011366454.1">
    <property type="nucleotide sequence ID" value="NC_007519.1"/>
</dbReference>
<keyword evidence="3" id="KW-1003">Cell membrane</keyword>
<evidence type="ECO:0000256" key="8">
    <source>
        <dbReference type="RuleBase" id="RU363032"/>
    </source>
</evidence>
<keyword evidence="11" id="KW-1185">Reference proteome</keyword>
<feature type="domain" description="ABC transmembrane type-1" evidence="9">
    <location>
        <begin position="58"/>
        <end position="246"/>
    </location>
</feature>
<dbReference type="Gene3D" id="1.10.3720.10">
    <property type="entry name" value="MetI-like"/>
    <property type="match status" value="1"/>
</dbReference>
<evidence type="ECO:0000313" key="11">
    <source>
        <dbReference type="Proteomes" id="UP000002710"/>
    </source>
</evidence>
<reference evidence="10 11" key="1">
    <citation type="journal article" date="2011" name="J. Bacteriol.">
        <title>Complete genome sequence and updated annotation of Desulfovibrio alaskensis G20.</title>
        <authorList>
            <person name="Hauser L.J."/>
            <person name="Land M.L."/>
            <person name="Brown S.D."/>
            <person name="Larimer F."/>
            <person name="Keller K.L."/>
            <person name="Rapp-Giles B.J."/>
            <person name="Price M.N."/>
            <person name="Lin M."/>
            <person name="Bruce D.C."/>
            <person name="Detter J.C."/>
            <person name="Tapia R."/>
            <person name="Han C.S."/>
            <person name="Goodwin L.A."/>
            <person name="Cheng J.F."/>
            <person name="Pitluck S."/>
            <person name="Copeland A."/>
            <person name="Lucas S."/>
            <person name="Nolan M."/>
            <person name="Lapidus A.L."/>
            <person name="Palumbo A.V."/>
            <person name="Wall J.D."/>
        </authorList>
    </citation>
    <scope>NUCLEOTIDE SEQUENCE [LARGE SCALE GENOMIC DNA]</scope>
    <source>
        <strain evidence="11">ATCC BAA 1058 / DSM 17464 / G20</strain>
    </source>
</reference>
<dbReference type="eggNOG" id="COG1177">
    <property type="taxonomic scope" value="Bacteria"/>
</dbReference>
<dbReference type="PANTHER" id="PTHR43357:SF4">
    <property type="entry name" value="INNER MEMBRANE ABC TRANSPORTER PERMEASE PROTEIN YDCV"/>
    <property type="match status" value="1"/>
</dbReference>
<feature type="transmembrane region" description="Helical" evidence="8">
    <location>
        <begin position="62"/>
        <end position="80"/>
    </location>
</feature>
<organism evidence="10 11">
    <name type="scientific">Oleidesulfovibrio alaskensis (strain ATCC BAA-1058 / DSM 17464 / G20)</name>
    <name type="common">Desulfovibrio alaskensis</name>
    <dbReference type="NCBI Taxonomy" id="207559"/>
    <lineage>
        <taxon>Bacteria</taxon>
        <taxon>Pseudomonadati</taxon>
        <taxon>Thermodesulfobacteriota</taxon>
        <taxon>Desulfovibrionia</taxon>
        <taxon>Desulfovibrionales</taxon>
        <taxon>Desulfovibrionaceae</taxon>
        <taxon>Oleidesulfovibrio</taxon>
    </lineage>
</organism>
<feature type="transmembrane region" description="Helical" evidence="8">
    <location>
        <begin position="92"/>
        <end position="110"/>
    </location>
</feature>
<feature type="transmembrane region" description="Helical" evidence="8">
    <location>
        <begin position="178"/>
        <end position="206"/>
    </location>
</feature>